<evidence type="ECO:0000313" key="2">
    <source>
        <dbReference type="EMBL" id="MPC98006.1"/>
    </source>
</evidence>
<dbReference type="EMBL" id="VSRR010112336">
    <property type="protein sequence ID" value="MPC98006.1"/>
    <property type="molecule type" value="Genomic_DNA"/>
</dbReference>
<reference evidence="2 3" key="1">
    <citation type="submission" date="2019-05" db="EMBL/GenBank/DDBJ databases">
        <title>Another draft genome of Portunus trituberculatus and its Hox gene families provides insights of decapod evolution.</title>
        <authorList>
            <person name="Jeong J.-H."/>
            <person name="Song I."/>
            <person name="Kim S."/>
            <person name="Choi T."/>
            <person name="Kim D."/>
            <person name="Ryu S."/>
            <person name="Kim W."/>
        </authorList>
    </citation>
    <scope>NUCLEOTIDE SEQUENCE [LARGE SCALE GENOMIC DNA]</scope>
    <source>
        <tissue evidence="2">Muscle</tissue>
    </source>
</reference>
<proteinExistence type="predicted"/>
<evidence type="ECO:0000256" key="1">
    <source>
        <dbReference type="SAM" id="MobiDB-lite"/>
    </source>
</evidence>
<protein>
    <submittedName>
        <fullName evidence="2">Uncharacterized protein</fullName>
    </submittedName>
</protein>
<feature type="compositionally biased region" description="Gly residues" evidence="1">
    <location>
        <begin position="31"/>
        <end position="41"/>
    </location>
</feature>
<keyword evidence="3" id="KW-1185">Reference proteome</keyword>
<dbReference type="AlphaFoldDB" id="A0A5B7JUK3"/>
<comment type="caution">
    <text evidence="2">The sequence shown here is derived from an EMBL/GenBank/DDBJ whole genome shotgun (WGS) entry which is preliminary data.</text>
</comment>
<feature type="region of interest" description="Disordered" evidence="1">
    <location>
        <begin position="28"/>
        <end position="115"/>
    </location>
</feature>
<sequence length="115" mass="11883">MQRKRLGNTTDDTFTFFAASARQVSATHLAGSGGAGRGRGWAGRSAQPELVRGRVAGHNETRHSARPRGLGEGGSTSPGDNTSHRNAVATGVTSRGAPPPRYSTAPSKVVSGRCL</sequence>
<evidence type="ECO:0000313" key="3">
    <source>
        <dbReference type="Proteomes" id="UP000324222"/>
    </source>
</evidence>
<dbReference type="Proteomes" id="UP000324222">
    <property type="component" value="Unassembled WGS sequence"/>
</dbReference>
<name>A0A5B7JUK3_PORTR</name>
<gene>
    <name evidence="2" type="ORF">E2C01_093355</name>
</gene>
<organism evidence="2 3">
    <name type="scientific">Portunus trituberculatus</name>
    <name type="common">Swimming crab</name>
    <name type="synonym">Neptunus trituberculatus</name>
    <dbReference type="NCBI Taxonomy" id="210409"/>
    <lineage>
        <taxon>Eukaryota</taxon>
        <taxon>Metazoa</taxon>
        <taxon>Ecdysozoa</taxon>
        <taxon>Arthropoda</taxon>
        <taxon>Crustacea</taxon>
        <taxon>Multicrustacea</taxon>
        <taxon>Malacostraca</taxon>
        <taxon>Eumalacostraca</taxon>
        <taxon>Eucarida</taxon>
        <taxon>Decapoda</taxon>
        <taxon>Pleocyemata</taxon>
        <taxon>Brachyura</taxon>
        <taxon>Eubrachyura</taxon>
        <taxon>Portunoidea</taxon>
        <taxon>Portunidae</taxon>
        <taxon>Portuninae</taxon>
        <taxon>Portunus</taxon>
    </lineage>
</organism>
<accession>A0A5B7JUK3</accession>